<keyword evidence="2" id="KW-0472">Membrane</keyword>
<evidence type="ECO:0000256" key="1">
    <source>
        <dbReference type="SAM" id="MobiDB-lite"/>
    </source>
</evidence>
<reference evidence="3" key="2">
    <citation type="submission" date="2023-05" db="EMBL/GenBank/DDBJ databases">
        <authorList>
            <consortium name="Lawrence Berkeley National Laboratory"/>
            <person name="Steindorff A."/>
            <person name="Hensen N."/>
            <person name="Bonometti L."/>
            <person name="Westerberg I."/>
            <person name="Brannstrom I.O."/>
            <person name="Guillou S."/>
            <person name="Cros-Aarteil S."/>
            <person name="Calhoun S."/>
            <person name="Haridas S."/>
            <person name="Kuo A."/>
            <person name="Mondo S."/>
            <person name="Pangilinan J."/>
            <person name="Riley R."/>
            <person name="Labutti K."/>
            <person name="Andreopoulos B."/>
            <person name="Lipzen A."/>
            <person name="Chen C."/>
            <person name="Yanf M."/>
            <person name="Daum C."/>
            <person name="Ng V."/>
            <person name="Clum A."/>
            <person name="Ohm R."/>
            <person name="Martin F."/>
            <person name="Silar P."/>
            <person name="Natvig D."/>
            <person name="Lalanne C."/>
            <person name="Gautier V."/>
            <person name="Ament-Velasquez S.L."/>
            <person name="Kruys A."/>
            <person name="Hutchinson M.I."/>
            <person name="Powell A.J."/>
            <person name="Barry K."/>
            <person name="Miller A.N."/>
            <person name="Grigoriev I.V."/>
            <person name="Debuchy R."/>
            <person name="Gladieux P."/>
            <person name="Thoren M.H."/>
            <person name="Johannesson H."/>
        </authorList>
    </citation>
    <scope>NUCLEOTIDE SEQUENCE</scope>
    <source>
        <strain evidence="3">PSN293</strain>
    </source>
</reference>
<name>A0AAN7BEL0_9PEZI</name>
<evidence type="ECO:0000313" key="3">
    <source>
        <dbReference type="EMBL" id="KAK4218185.1"/>
    </source>
</evidence>
<feature type="transmembrane region" description="Helical" evidence="2">
    <location>
        <begin position="79"/>
        <end position="98"/>
    </location>
</feature>
<feature type="compositionally biased region" description="Basic and acidic residues" evidence="1">
    <location>
        <begin position="246"/>
        <end position="261"/>
    </location>
</feature>
<dbReference type="Proteomes" id="UP001301769">
    <property type="component" value="Unassembled WGS sequence"/>
</dbReference>
<keyword evidence="2" id="KW-1133">Transmembrane helix</keyword>
<feature type="transmembrane region" description="Helical" evidence="2">
    <location>
        <begin position="21"/>
        <end position="43"/>
    </location>
</feature>
<comment type="caution">
    <text evidence="3">The sequence shown here is derived from an EMBL/GenBank/DDBJ whole genome shotgun (WGS) entry which is preliminary data.</text>
</comment>
<organism evidence="3 4">
    <name type="scientific">Rhypophila decipiens</name>
    <dbReference type="NCBI Taxonomy" id="261697"/>
    <lineage>
        <taxon>Eukaryota</taxon>
        <taxon>Fungi</taxon>
        <taxon>Dikarya</taxon>
        <taxon>Ascomycota</taxon>
        <taxon>Pezizomycotina</taxon>
        <taxon>Sordariomycetes</taxon>
        <taxon>Sordariomycetidae</taxon>
        <taxon>Sordariales</taxon>
        <taxon>Naviculisporaceae</taxon>
        <taxon>Rhypophila</taxon>
    </lineage>
</organism>
<feature type="region of interest" description="Disordered" evidence="1">
    <location>
        <begin position="156"/>
        <end position="175"/>
    </location>
</feature>
<protein>
    <submittedName>
        <fullName evidence="3">Uncharacterized protein</fullName>
    </submittedName>
</protein>
<sequence length="261" mass="28820">MDSMRQSVDSRRQPEPWVSRFCRITKILSCGCMIATAVLFPLASSYAGGLWFGAVTLAIFIITALVFHSLHIEPFIRFGPYTAPPALLLLLLAVLPAGPSRKDLIPWLPLFIVSCSLGTVAVDKASKHLRLRRGSELMADDFSGVAIDSWSENSFRTVSDRQGRRTPSQSNRLHPLYFGRFGPSSQYSYQARSESDITLGGVIGQPRPSWDAQTQGYFETEATLDPAGHAQSGMTRDMEPEEDSTSETHSDRSDHPLLGDQ</sequence>
<dbReference type="AlphaFoldDB" id="A0AAN7BEL0"/>
<feature type="transmembrane region" description="Helical" evidence="2">
    <location>
        <begin position="49"/>
        <end position="67"/>
    </location>
</feature>
<feature type="transmembrane region" description="Helical" evidence="2">
    <location>
        <begin position="104"/>
        <end position="122"/>
    </location>
</feature>
<evidence type="ECO:0000256" key="2">
    <source>
        <dbReference type="SAM" id="Phobius"/>
    </source>
</evidence>
<evidence type="ECO:0000313" key="4">
    <source>
        <dbReference type="Proteomes" id="UP001301769"/>
    </source>
</evidence>
<feature type="region of interest" description="Disordered" evidence="1">
    <location>
        <begin position="202"/>
        <end position="261"/>
    </location>
</feature>
<accession>A0AAN7BEL0</accession>
<gene>
    <name evidence="3" type="ORF">QBC37DRAFT_7188</name>
</gene>
<keyword evidence="4" id="KW-1185">Reference proteome</keyword>
<proteinExistence type="predicted"/>
<dbReference type="EMBL" id="MU858054">
    <property type="protein sequence ID" value="KAK4218185.1"/>
    <property type="molecule type" value="Genomic_DNA"/>
</dbReference>
<keyword evidence="2" id="KW-0812">Transmembrane</keyword>
<reference evidence="3" key="1">
    <citation type="journal article" date="2023" name="Mol. Phylogenet. Evol.">
        <title>Genome-scale phylogeny and comparative genomics of the fungal order Sordariales.</title>
        <authorList>
            <person name="Hensen N."/>
            <person name="Bonometti L."/>
            <person name="Westerberg I."/>
            <person name="Brannstrom I.O."/>
            <person name="Guillou S."/>
            <person name="Cros-Aarteil S."/>
            <person name="Calhoun S."/>
            <person name="Haridas S."/>
            <person name="Kuo A."/>
            <person name="Mondo S."/>
            <person name="Pangilinan J."/>
            <person name="Riley R."/>
            <person name="LaButti K."/>
            <person name="Andreopoulos B."/>
            <person name="Lipzen A."/>
            <person name="Chen C."/>
            <person name="Yan M."/>
            <person name="Daum C."/>
            <person name="Ng V."/>
            <person name="Clum A."/>
            <person name="Steindorff A."/>
            <person name="Ohm R.A."/>
            <person name="Martin F."/>
            <person name="Silar P."/>
            <person name="Natvig D.O."/>
            <person name="Lalanne C."/>
            <person name="Gautier V."/>
            <person name="Ament-Velasquez S.L."/>
            <person name="Kruys A."/>
            <person name="Hutchinson M.I."/>
            <person name="Powell A.J."/>
            <person name="Barry K."/>
            <person name="Miller A.N."/>
            <person name="Grigoriev I.V."/>
            <person name="Debuchy R."/>
            <person name="Gladieux P."/>
            <person name="Hiltunen Thoren M."/>
            <person name="Johannesson H."/>
        </authorList>
    </citation>
    <scope>NUCLEOTIDE SEQUENCE</scope>
    <source>
        <strain evidence="3">PSN293</strain>
    </source>
</reference>